<dbReference type="EMBL" id="JACGCM010000723">
    <property type="protein sequence ID" value="KAF6167623.1"/>
    <property type="molecule type" value="Genomic_DNA"/>
</dbReference>
<comment type="caution">
    <text evidence="1">The sequence shown here is derived from an EMBL/GenBank/DDBJ whole genome shotgun (WGS) entry which is preliminary data.</text>
</comment>
<proteinExistence type="predicted"/>
<evidence type="ECO:0000313" key="2">
    <source>
        <dbReference type="Proteomes" id="UP000541444"/>
    </source>
</evidence>
<dbReference type="AlphaFoldDB" id="A0A7J7NKJ6"/>
<evidence type="ECO:0000313" key="1">
    <source>
        <dbReference type="EMBL" id="KAF6167623.1"/>
    </source>
</evidence>
<sequence>MDSSQSIIILSHDGLHIPDQGYAIREFANTLTRYTISRLQRMKWNRYLGFHSNLSCNLFLSSFYFKTYTNSLLLDKPNSSKYNSH</sequence>
<gene>
    <name evidence="1" type="ORF">GIB67_031206</name>
</gene>
<organism evidence="1 2">
    <name type="scientific">Kingdonia uniflora</name>
    <dbReference type="NCBI Taxonomy" id="39325"/>
    <lineage>
        <taxon>Eukaryota</taxon>
        <taxon>Viridiplantae</taxon>
        <taxon>Streptophyta</taxon>
        <taxon>Embryophyta</taxon>
        <taxon>Tracheophyta</taxon>
        <taxon>Spermatophyta</taxon>
        <taxon>Magnoliopsida</taxon>
        <taxon>Ranunculales</taxon>
        <taxon>Circaeasteraceae</taxon>
        <taxon>Kingdonia</taxon>
    </lineage>
</organism>
<accession>A0A7J7NKJ6</accession>
<keyword evidence="2" id="KW-1185">Reference proteome</keyword>
<reference evidence="1 2" key="1">
    <citation type="journal article" date="2020" name="IScience">
        <title>Genome Sequencing of the Endangered Kingdonia uniflora (Circaeasteraceae, Ranunculales) Reveals Potential Mechanisms of Evolutionary Specialization.</title>
        <authorList>
            <person name="Sun Y."/>
            <person name="Deng T."/>
            <person name="Zhang A."/>
            <person name="Moore M.J."/>
            <person name="Landis J.B."/>
            <person name="Lin N."/>
            <person name="Zhang H."/>
            <person name="Zhang X."/>
            <person name="Huang J."/>
            <person name="Zhang X."/>
            <person name="Sun H."/>
            <person name="Wang H."/>
        </authorList>
    </citation>
    <scope>NUCLEOTIDE SEQUENCE [LARGE SCALE GENOMIC DNA]</scope>
    <source>
        <strain evidence="1">TB1705</strain>
        <tissue evidence="1">Leaf</tissue>
    </source>
</reference>
<name>A0A7J7NKJ6_9MAGN</name>
<feature type="non-terminal residue" evidence="1">
    <location>
        <position position="85"/>
    </location>
</feature>
<protein>
    <submittedName>
        <fullName evidence="1">Uncharacterized protein</fullName>
    </submittedName>
</protein>
<dbReference type="Proteomes" id="UP000541444">
    <property type="component" value="Unassembled WGS sequence"/>
</dbReference>